<organism evidence="2 3">
    <name type="scientific">Paraphaeosphaeria sporulosa</name>
    <dbReference type="NCBI Taxonomy" id="1460663"/>
    <lineage>
        <taxon>Eukaryota</taxon>
        <taxon>Fungi</taxon>
        <taxon>Dikarya</taxon>
        <taxon>Ascomycota</taxon>
        <taxon>Pezizomycotina</taxon>
        <taxon>Dothideomycetes</taxon>
        <taxon>Pleosporomycetidae</taxon>
        <taxon>Pleosporales</taxon>
        <taxon>Massarineae</taxon>
        <taxon>Didymosphaeriaceae</taxon>
        <taxon>Paraphaeosphaeria</taxon>
    </lineage>
</organism>
<dbReference type="InParanoid" id="A0A177CQC5"/>
<dbReference type="Pfam" id="PF00135">
    <property type="entry name" value="COesterase"/>
    <property type="match status" value="1"/>
</dbReference>
<name>A0A177CQC5_9PLEO</name>
<evidence type="ECO:0000313" key="3">
    <source>
        <dbReference type="Proteomes" id="UP000077069"/>
    </source>
</evidence>
<dbReference type="EMBL" id="KV441550">
    <property type="protein sequence ID" value="OAG08979.1"/>
    <property type="molecule type" value="Genomic_DNA"/>
</dbReference>
<dbReference type="STRING" id="1460663.A0A177CQC5"/>
<evidence type="ECO:0000259" key="1">
    <source>
        <dbReference type="Pfam" id="PF00135"/>
    </source>
</evidence>
<dbReference type="OrthoDB" id="3200163at2759"/>
<dbReference type="AlphaFoldDB" id="A0A177CQC5"/>
<dbReference type="Proteomes" id="UP000077069">
    <property type="component" value="Unassembled WGS sequence"/>
</dbReference>
<dbReference type="PANTHER" id="PTHR11559">
    <property type="entry name" value="CARBOXYLESTERASE"/>
    <property type="match status" value="1"/>
</dbReference>
<dbReference type="SUPFAM" id="SSF53474">
    <property type="entry name" value="alpha/beta-Hydrolases"/>
    <property type="match status" value="1"/>
</dbReference>
<dbReference type="InterPro" id="IPR029058">
    <property type="entry name" value="AB_hydrolase_fold"/>
</dbReference>
<sequence>MAADTLHHPTLKCAIRGKPSTSTVQFRNLKYATIPGRWEDSVINEELSSNTDGVYDATQLGPSCPFNRAAQAWDLTLVGDVIMPMEGGIQEPMDEFSCLQLNVTVPKTHLENAARGEQLPVFVWVHGGGLSFGSNNWPQYDLTRFVERSVEIGKPVISVAINYRVGILGFLASKELDIDGNFGYKDQVLAFQWIKKHIAGFGGDPNRITASGESAGAISLSTLLCVDTGGEALFEKVVIMSGDATLRKSRVRSWHDMMYQDQLKLLGLDQVEVEKRKTQLRELDPMEMVNKLPIAQHYCACVDGKFLKENISLELMSDGSRELHKPTWCKEFVIGDVRHDGTILHGRVLALPNAFENLKASCAKHLTESETNTLLAAYSLPASTPEQERRSLIDLISDLRFYIPTLAAHSGWKSAFPAERSFRYHFHVPNPVKGEFTGLASHEFDVALLLQNYAEHLDKATNKAGTQMTDHWIKFVTGEPWGESGQIVVIGAHEITQMSEEQYDRDYRAGNGKVLQSLWLDKCFRVAEGWQGVRAEIEENGTNSRI</sequence>
<dbReference type="InterPro" id="IPR050309">
    <property type="entry name" value="Type-B_Carboxylest/Lipase"/>
</dbReference>
<keyword evidence="3" id="KW-1185">Reference proteome</keyword>
<feature type="domain" description="Carboxylesterase type B" evidence="1">
    <location>
        <begin position="21"/>
        <end position="479"/>
    </location>
</feature>
<dbReference type="ESTHER" id="9pleo-a0a177cqc5">
    <property type="family name" value="Fungal_carboxylesterase_lipase"/>
</dbReference>
<accession>A0A177CQC5</accession>
<reference evidence="2 3" key="1">
    <citation type="submission" date="2016-05" db="EMBL/GenBank/DDBJ databases">
        <title>Comparative analysis of secretome profiles of manganese(II)-oxidizing ascomycete fungi.</title>
        <authorList>
            <consortium name="DOE Joint Genome Institute"/>
            <person name="Zeiner C.A."/>
            <person name="Purvine S.O."/>
            <person name="Zink E.M."/>
            <person name="Wu S."/>
            <person name="Pasa-Tolic L."/>
            <person name="Chaput D.L."/>
            <person name="Haridas S."/>
            <person name="Grigoriev I.V."/>
            <person name="Santelli C.M."/>
            <person name="Hansel C.M."/>
        </authorList>
    </citation>
    <scope>NUCLEOTIDE SEQUENCE [LARGE SCALE GENOMIC DNA]</scope>
    <source>
        <strain evidence="2 3">AP3s5-JAC2a</strain>
    </source>
</reference>
<gene>
    <name evidence="2" type="ORF">CC84DRAFT_1142077</name>
</gene>
<evidence type="ECO:0000313" key="2">
    <source>
        <dbReference type="EMBL" id="OAG08979.1"/>
    </source>
</evidence>
<proteinExistence type="predicted"/>
<dbReference type="GeneID" id="28759835"/>
<protein>
    <submittedName>
        <fullName evidence="2">Alpha/beta-hydrolase</fullName>
    </submittedName>
</protein>
<dbReference type="InterPro" id="IPR002018">
    <property type="entry name" value="CarbesteraseB"/>
</dbReference>
<dbReference type="Gene3D" id="3.40.50.1820">
    <property type="entry name" value="alpha/beta hydrolase"/>
    <property type="match status" value="1"/>
</dbReference>
<dbReference type="RefSeq" id="XP_018039344.1">
    <property type="nucleotide sequence ID" value="XM_018176349.1"/>
</dbReference>
<dbReference type="GO" id="GO:0016787">
    <property type="term" value="F:hydrolase activity"/>
    <property type="evidence" value="ECO:0007669"/>
    <property type="project" value="UniProtKB-KW"/>
</dbReference>
<keyword evidence="2" id="KW-0378">Hydrolase</keyword>